<dbReference type="EMBL" id="FRCZ01000002">
    <property type="protein sequence ID" value="SHM95437.1"/>
    <property type="molecule type" value="Genomic_DNA"/>
</dbReference>
<keyword evidence="4" id="KW-0566">Pantothenate biosynthesis</keyword>
<evidence type="ECO:0000259" key="5">
    <source>
        <dbReference type="Pfam" id="PF02558"/>
    </source>
</evidence>
<dbReference type="InterPro" id="IPR003710">
    <property type="entry name" value="ApbA"/>
</dbReference>
<evidence type="ECO:0000256" key="1">
    <source>
        <dbReference type="ARBA" id="ARBA00007870"/>
    </source>
</evidence>
<proteinExistence type="inferred from homology"/>
<dbReference type="RefSeq" id="WP_073201057.1">
    <property type="nucleotide sequence ID" value="NZ_FRCZ01000002.1"/>
</dbReference>
<dbReference type="AlphaFoldDB" id="A0A1M7MXS5"/>
<dbReference type="STRING" id="1027249.SAMN05216179_1401"/>
<dbReference type="Proteomes" id="UP000184184">
    <property type="component" value="Unassembled WGS sequence"/>
</dbReference>
<dbReference type="Gene3D" id="1.10.1040.10">
    <property type="entry name" value="N-(1-d-carboxylethyl)-l-norvaline Dehydrogenase, domain 2"/>
    <property type="match status" value="1"/>
</dbReference>
<evidence type="ECO:0000313" key="8">
    <source>
        <dbReference type="Proteomes" id="UP000184184"/>
    </source>
</evidence>
<dbReference type="Pfam" id="PF08546">
    <property type="entry name" value="ApbA_C"/>
    <property type="match status" value="1"/>
</dbReference>
<protein>
    <recommendedName>
        <fullName evidence="4">2-dehydropantoate 2-reductase</fullName>
        <ecNumber evidence="4">1.1.1.169</ecNumber>
    </recommendedName>
    <alternativeName>
        <fullName evidence="4">Ketopantoate reductase</fullName>
    </alternativeName>
</protein>
<keyword evidence="2 4" id="KW-0521">NADP</keyword>
<comment type="similarity">
    <text evidence="1 4">Belongs to the ketopantoate reductase family.</text>
</comment>
<dbReference type="GO" id="GO:0005737">
    <property type="term" value="C:cytoplasm"/>
    <property type="evidence" value="ECO:0007669"/>
    <property type="project" value="TreeGrafter"/>
</dbReference>
<comment type="function">
    <text evidence="4">Catalyzes the NADPH-dependent reduction of ketopantoate into pantoic acid.</text>
</comment>
<dbReference type="InterPro" id="IPR036291">
    <property type="entry name" value="NAD(P)-bd_dom_sf"/>
</dbReference>
<sequence length="303" mass="33506">MNIAIIGAGALGSYFGARWIKAGANVQFIVREKRAAQLKKYGLKINSVHGNDLIESPDLVTDPASANAADIIVIAVKGYHLNGIIDTVSQMIDENTYILPILNGFQHYSILFDHFGKDKVLGGLANIIATLDEFGHVVHTSKIHEIRFGALLENQQEVCEKLAVLSEDAKMASSYSHEILMDIWYKYMFITAFSGITTVSNLEIGSLLKQEATKSIIDHLLKEMQIIAKHEGVVLGDQHLDKAWQTLNNLPADATSSMHQDYRKGLNIEVDHLQGAAINLAKKHQLDVPYLETIYGIIKVKTS</sequence>
<dbReference type="GO" id="GO:0008677">
    <property type="term" value="F:2-dehydropantoate 2-reductase activity"/>
    <property type="evidence" value="ECO:0007669"/>
    <property type="project" value="UniProtKB-EC"/>
</dbReference>
<dbReference type="FunFam" id="1.10.1040.10:FF:000017">
    <property type="entry name" value="2-dehydropantoate 2-reductase"/>
    <property type="match status" value="1"/>
</dbReference>
<name>A0A1M7MXS5_9BACI</name>
<keyword evidence="3 4" id="KW-0560">Oxidoreductase</keyword>
<evidence type="ECO:0000256" key="4">
    <source>
        <dbReference type="RuleBase" id="RU362068"/>
    </source>
</evidence>
<dbReference type="UniPathway" id="UPA00028">
    <property type="reaction ID" value="UER00004"/>
</dbReference>
<dbReference type="OrthoDB" id="9793586at2"/>
<feature type="domain" description="Ketopantoate reductase C-terminal" evidence="6">
    <location>
        <begin position="179"/>
        <end position="301"/>
    </location>
</feature>
<dbReference type="EC" id="1.1.1.169" evidence="4"/>
<dbReference type="InterPro" id="IPR013332">
    <property type="entry name" value="KPR_N"/>
</dbReference>
<dbReference type="InterPro" id="IPR051402">
    <property type="entry name" value="KPR-Related"/>
</dbReference>
<dbReference type="GO" id="GO:0015940">
    <property type="term" value="P:pantothenate biosynthetic process"/>
    <property type="evidence" value="ECO:0007669"/>
    <property type="project" value="UniProtKB-UniPathway"/>
</dbReference>
<comment type="catalytic activity">
    <reaction evidence="4">
        <text>(R)-pantoate + NADP(+) = 2-dehydropantoate + NADPH + H(+)</text>
        <dbReference type="Rhea" id="RHEA:16233"/>
        <dbReference type="ChEBI" id="CHEBI:11561"/>
        <dbReference type="ChEBI" id="CHEBI:15378"/>
        <dbReference type="ChEBI" id="CHEBI:15980"/>
        <dbReference type="ChEBI" id="CHEBI:57783"/>
        <dbReference type="ChEBI" id="CHEBI:58349"/>
        <dbReference type="EC" id="1.1.1.169"/>
    </reaction>
</comment>
<dbReference type="SUPFAM" id="SSF51735">
    <property type="entry name" value="NAD(P)-binding Rossmann-fold domains"/>
    <property type="match status" value="1"/>
</dbReference>
<organism evidence="7 8">
    <name type="scientific">Gracilibacillus kekensis</name>
    <dbReference type="NCBI Taxonomy" id="1027249"/>
    <lineage>
        <taxon>Bacteria</taxon>
        <taxon>Bacillati</taxon>
        <taxon>Bacillota</taxon>
        <taxon>Bacilli</taxon>
        <taxon>Bacillales</taxon>
        <taxon>Bacillaceae</taxon>
        <taxon>Gracilibacillus</taxon>
    </lineage>
</organism>
<dbReference type="PANTHER" id="PTHR21708">
    <property type="entry name" value="PROBABLE 2-DEHYDROPANTOATE 2-REDUCTASE"/>
    <property type="match status" value="1"/>
</dbReference>
<dbReference type="SUPFAM" id="SSF48179">
    <property type="entry name" value="6-phosphogluconate dehydrogenase C-terminal domain-like"/>
    <property type="match status" value="1"/>
</dbReference>
<dbReference type="Pfam" id="PF02558">
    <property type="entry name" value="ApbA"/>
    <property type="match status" value="1"/>
</dbReference>
<evidence type="ECO:0000259" key="6">
    <source>
        <dbReference type="Pfam" id="PF08546"/>
    </source>
</evidence>
<evidence type="ECO:0000256" key="3">
    <source>
        <dbReference type="ARBA" id="ARBA00023002"/>
    </source>
</evidence>
<accession>A0A1M7MXS5</accession>
<keyword evidence="8" id="KW-1185">Reference proteome</keyword>
<dbReference type="FunFam" id="3.40.50.720:FF:000307">
    <property type="entry name" value="2-dehydropantoate 2-reductase"/>
    <property type="match status" value="1"/>
</dbReference>
<dbReference type="InterPro" id="IPR013328">
    <property type="entry name" value="6PGD_dom2"/>
</dbReference>
<dbReference type="PANTHER" id="PTHR21708:SF26">
    <property type="entry name" value="2-DEHYDROPANTOATE 2-REDUCTASE"/>
    <property type="match status" value="1"/>
</dbReference>
<dbReference type="InterPro" id="IPR008927">
    <property type="entry name" value="6-PGluconate_DH-like_C_sf"/>
</dbReference>
<evidence type="ECO:0000256" key="2">
    <source>
        <dbReference type="ARBA" id="ARBA00022857"/>
    </source>
</evidence>
<gene>
    <name evidence="7" type="ORF">SAMN05216179_1401</name>
</gene>
<dbReference type="Gene3D" id="3.40.50.720">
    <property type="entry name" value="NAD(P)-binding Rossmann-like Domain"/>
    <property type="match status" value="1"/>
</dbReference>
<dbReference type="InterPro" id="IPR013752">
    <property type="entry name" value="KPA_reductase"/>
</dbReference>
<reference evidence="7 8" key="1">
    <citation type="submission" date="2016-11" db="EMBL/GenBank/DDBJ databases">
        <authorList>
            <person name="Jaros S."/>
            <person name="Januszkiewicz K."/>
            <person name="Wedrychowicz H."/>
        </authorList>
    </citation>
    <scope>NUCLEOTIDE SEQUENCE [LARGE SCALE GENOMIC DNA]</scope>
    <source>
        <strain evidence="7 8">CGMCC 1.10681</strain>
    </source>
</reference>
<evidence type="ECO:0000313" key="7">
    <source>
        <dbReference type="EMBL" id="SHM95437.1"/>
    </source>
</evidence>
<dbReference type="NCBIfam" id="TIGR00745">
    <property type="entry name" value="apbA_panE"/>
    <property type="match status" value="1"/>
</dbReference>
<comment type="pathway">
    <text evidence="4">Cofactor biosynthesis; (R)-pantothenate biosynthesis; (R)-pantoate from 3-methyl-2-oxobutanoate: step 2/2.</text>
</comment>
<feature type="domain" description="Ketopantoate reductase N-terminal" evidence="5">
    <location>
        <begin position="3"/>
        <end position="151"/>
    </location>
</feature>